<feature type="signal peptide" evidence="1">
    <location>
        <begin position="1"/>
        <end position="24"/>
    </location>
</feature>
<evidence type="ECO:0000313" key="3">
    <source>
        <dbReference type="EMBL" id="MEB3429434.1"/>
    </source>
</evidence>
<name>A0AAW9MY57_9FIRM</name>
<keyword evidence="4" id="KW-1185">Reference proteome</keyword>
<dbReference type="InterPro" id="IPR024301">
    <property type="entry name" value="Amidase_6"/>
</dbReference>
<dbReference type="Proteomes" id="UP001357733">
    <property type="component" value="Unassembled WGS sequence"/>
</dbReference>
<comment type="caution">
    <text evidence="3">The sequence shown here is derived from an EMBL/GenBank/DDBJ whole genome shotgun (WGS) entry which is preliminary data.</text>
</comment>
<evidence type="ECO:0000313" key="4">
    <source>
        <dbReference type="Proteomes" id="UP001357733"/>
    </source>
</evidence>
<organism evidence="3 4">
    <name type="scientific">Citroniella saccharovorans</name>
    <dbReference type="NCBI Taxonomy" id="2053367"/>
    <lineage>
        <taxon>Bacteria</taxon>
        <taxon>Bacillati</taxon>
        <taxon>Bacillota</taxon>
        <taxon>Tissierellia</taxon>
        <taxon>Tissierellales</taxon>
        <taxon>Peptoniphilaceae</taxon>
        <taxon>Citroniella</taxon>
    </lineage>
</organism>
<dbReference type="PANTHER" id="PTHR40032">
    <property type="entry name" value="EXPORTED PROTEIN-RELATED"/>
    <property type="match status" value="1"/>
</dbReference>
<evidence type="ECO:0000256" key="1">
    <source>
        <dbReference type="SAM" id="SignalP"/>
    </source>
</evidence>
<dbReference type="PANTHER" id="PTHR40032:SF1">
    <property type="entry name" value="EXPORTED PROTEIN"/>
    <property type="match status" value="1"/>
</dbReference>
<feature type="domain" description="Putative amidase" evidence="2">
    <location>
        <begin position="277"/>
        <end position="367"/>
    </location>
</feature>
<proteinExistence type="predicted"/>
<reference evidence="3 4" key="1">
    <citation type="submission" date="2024-01" db="EMBL/GenBank/DDBJ databases">
        <title>Complete genome sequence of Citroniella saccharovorans strain M6.X9, isolated from human fecal sample.</title>
        <authorList>
            <person name="Cheng G."/>
            <person name="Westerholm M."/>
            <person name="Schnurer A."/>
        </authorList>
    </citation>
    <scope>NUCLEOTIDE SEQUENCE [LARGE SCALE GENOMIC DNA]</scope>
    <source>
        <strain evidence="3 4">DSM 29873</strain>
    </source>
</reference>
<feature type="chain" id="PRO_5043959378" evidence="1">
    <location>
        <begin position="25"/>
        <end position="393"/>
    </location>
</feature>
<sequence>MNLKKLISLVLVFSLALNIGPSLASEKTIDSKVSLENVENDLLEKGKFFLERYWNAKEYTDYDSFKEKYLKEDNILFNEEMRARLNFDNLRCEETAFENSPYLGSYVKFYEDLKIVNVTGNTYTLYAKAEKYSKMMDNGEVRDFGSDDRDVYLIFQVEGENAYLINLYDGMSHYFNKSRCIEELNKNREIDKDFIPYNKDLRVEYPEEEYIYISSNCSKEEMLRLQLENIKLSSERLQNRIMIQHKMYLQGDPSDSKEEYNNSFDEFISMRSGSYELDRTKARNYARRWAQTAPYCDDARYEYIPGNDCANFASQVLHEAGVPFSSTNIDLVGVPEEWFALRGGTKMSGAWAYAKQLKEFIINNTKSYGKRGPIYWRSAWFYRGEYEPCIQET</sequence>
<keyword evidence="1" id="KW-0732">Signal</keyword>
<protein>
    <submittedName>
        <fullName evidence="3">Amidase domain-containing protein</fullName>
    </submittedName>
</protein>
<accession>A0AAW9MY57</accession>
<dbReference type="AlphaFoldDB" id="A0AAW9MY57"/>
<dbReference type="RefSeq" id="WP_324619623.1">
    <property type="nucleotide sequence ID" value="NZ_JAYKOT010000003.1"/>
</dbReference>
<evidence type="ECO:0000259" key="2">
    <source>
        <dbReference type="Pfam" id="PF12671"/>
    </source>
</evidence>
<dbReference type="Pfam" id="PF12671">
    <property type="entry name" value="Amidase_6"/>
    <property type="match status" value="1"/>
</dbReference>
<gene>
    <name evidence="3" type="ORF">VLK81_05310</name>
</gene>
<dbReference type="EMBL" id="JAYKOT010000003">
    <property type="protein sequence ID" value="MEB3429434.1"/>
    <property type="molecule type" value="Genomic_DNA"/>
</dbReference>